<protein>
    <submittedName>
        <fullName evidence="2">Uncharacterized protein</fullName>
    </submittedName>
</protein>
<dbReference type="EMBL" id="MU129060">
    <property type="protein sequence ID" value="KAF9508383.1"/>
    <property type="molecule type" value="Genomic_DNA"/>
</dbReference>
<evidence type="ECO:0000256" key="1">
    <source>
        <dbReference type="SAM" id="MobiDB-lite"/>
    </source>
</evidence>
<evidence type="ECO:0000313" key="2">
    <source>
        <dbReference type="EMBL" id="KAF9508383.1"/>
    </source>
</evidence>
<dbReference type="Proteomes" id="UP000886523">
    <property type="component" value="Unassembled WGS sequence"/>
</dbReference>
<reference evidence="2" key="1">
    <citation type="journal article" date="2020" name="Nat. Commun.">
        <title>Large-scale genome sequencing of mycorrhizal fungi provides insights into the early evolution of symbiotic traits.</title>
        <authorList>
            <person name="Miyauchi S."/>
            <person name="Kiss E."/>
            <person name="Kuo A."/>
            <person name="Drula E."/>
            <person name="Kohler A."/>
            <person name="Sanchez-Garcia M."/>
            <person name="Morin E."/>
            <person name="Andreopoulos B."/>
            <person name="Barry K.W."/>
            <person name="Bonito G."/>
            <person name="Buee M."/>
            <person name="Carver A."/>
            <person name="Chen C."/>
            <person name="Cichocki N."/>
            <person name="Clum A."/>
            <person name="Culley D."/>
            <person name="Crous P.W."/>
            <person name="Fauchery L."/>
            <person name="Girlanda M."/>
            <person name="Hayes R.D."/>
            <person name="Keri Z."/>
            <person name="LaButti K."/>
            <person name="Lipzen A."/>
            <person name="Lombard V."/>
            <person name="Magnuson J."/>
            <person name="Maillard F."/>
            <person name="Murat C."/>
            <person name="Nolan M."/>
            <person name="Ohm R.A."/>
            <person name="Pangilinan J."/>
            <person name="Pereira M.F."/>
            <person name="Perotto S."/>
            <person name="Peter M."/>
            <person name="Pfister S."/>
            <person name="Riley R."/>
            <person name="Sitrit Y."/>
            <person name="Stielow J.B."/>
            <person name="Szollosi G."/>
            <person name="Zifcakova L."/>
            <person name="Stursova M."/>
            <person name="Spatafora J.W."/>
            <person name="Tedersoo L."/>
            <person name="Vaario L.M."/>
            <person name="Yamada A."/>
            <person name="Yan M."/>
            <person name="Wang P."/>
            <person name="Xu J."/>
            <person name="Bruns T."/>
            <person name="Baldrian P."/>
            <person name="Vilgalys R."/>
            <person name="Dunand C."/>
            <person name="Henrissat B."/>
            <person name="Grigoriev I.V."/>
            <person name="Hibbett D."/>
            <person name="Nagy L.G."/>
            <person name="Martin F.M."/>
        </authorList>
    </citation>
    <scope>NUCLEOTIDE SEQUENCE</scope>
    <source>
        <strain evidence="2">UP504</strain>
    </source>
</reference>
<feature type="compositionally biased region" description="Polar residues" evidence="1">
    <location>
        <begin position="49"/>
        <end position="60"/>
    </location>
</feature>
<evidence type="ECO:0000313" key="3">
    <source>
        <dbReference type="Proteomes" id="UP000886523"/>
    </source>
</evidence>
<dbReference type="OrthoDB" id="2437251at2759"/>
<comment type="caution">
    <text evidence="2">The sequence shown here is derived from an EMBL/GenBank/DDBJ whole genome shotgun (WGS) entry which is preliminary data.</text>
</comment>
<feature type="region of interest" description="Disordered" evidence="1">
    <location>
        <begin position="38"/>
        <end position="69"/>
    </location>
</feature>
<proteinExistence type="predicted"/>
<organism evidence="2 3">
    <name type="scientific">Hydnum rufescens UP504</name>
    <dbReference type="NCBI Taxonomy" id="1448309"/>
    <lineage>
        <taxon>Eukaryota</taxon>
        <taxon>Fungi</taxon>
        <taxon>Dikarya</taxon>
        <taxon>Basidiomycota</taxon>
        <taxon>Agaricomycotina</taxon>
        <taxon>Agaricomycetes</taxon>
        <taxon>Cantharellales</taxon>
        <taxon>Hydnaceae</taxon>
        <taxon>Hydnum</taxon>
    </lineage>
</organism>
<accession>A0A9P6AM94</accession>
<sequence>MKTVEEHLSENRPPAAYDPHEANHMFSFIDGTWGPGIHNTGKDAELDMTSGSVQPPTNTNEEVDFKEDTKSCQRPMVLILHGGKQLPIWPPPPDASPLVMQSLSVQKNIAELSWTNSIAMHPNIH</sequence>
<keyword evidence="3" id="KW-1185">Reference proteome</keyword>
<name>A0A9P6AM94_9AGAM</name>
<dbReference type="AlphaFoldDB" id="A0A9P6AM94"/>
<gene>
    <name evidence="2" type="ORF">BS47DRAFT_1397860</name>
</gene>